<dbReference type="SUPFAM" id="SSF52047">
    <property type="entry name" value="RNI-like"/>
    <property type="match status" value="1"/>
</dbReference>
<dbReference type="EMBL" id="JBJUIK010000013">
    <property type="protein sequence ID" value="KAL3507590.1"/>
    <property type="molecule type" value="Genomic_DNA"/>
</dbReference>
<sequence>MAESSSSRRSELPCHLIHHILSFLPEKESTKASVLSKAWFRAWQTRPKLEFNASIYIFKKLQEVGNGSHLVSSLSENQKKEIYEELFKKIKKTLKPYSRGGICIDTVNLAIRQIGNLQWNPLVQKCAKGAVKNGVRNLDFCIPECDLPGIVFRAKSLVDLRVSCANITPFSVREIMCCGLKKLCLRIVNLNAETFGNIIESCPLIEILEVGCIMGFDHFKVTKLNNLKEITIWLLENQRVEVEAPNLELLTWHSEDVEEEEEEEEEEGVVRQMTCWITLPALLYQNLKTLMLRNIRIMDKFFLDLARKFPSLENLRVISCKGLQRIKISNRSLKKILLMDNCELVEAQFDVPSIVSFEYYSNSDIIPQFLFAAASSGWTSFICITVWGAVETSWFVKLKGLVAGLSQSEISIKIQLNYSVAFDLDEIGNIATIHEHQEVQELSLPIDDMFYTVPDKVSILNGLFWVCRPNTVNTYWIETSLCNMALKSFYEMLMFRRIQDRFHDLPKTMHWQHDLMEVNVEVFKSVISPIRGYVKFGKEGKKELQQKDLDWEDFLNVLRKNGTYSRMIYFTLEWRTVICPEE</sequence>
<feature type="domain" description="F-box/LRR-repeat protein 15/At3g58940/PEG3-like LRR" evidence="2">
    <location>
        <begin position="132"/>
        <end position="255"/>
    </location>
</feature>
<evidence type="ECO:0000259" key="2">
    <source>
        <dbReference type="Pfam" id="PF24758"/>
    </source>
</evidence>
<reference evidence="3 4" key="1">
    <citation type="submission" date="2024-11" db="EMBL/GenBank/DDBJ databases">
        <title>A near-complete genome assembly of Cinchona calisaya.</title>
        <authorList>
            <person name="Lian D.C."/>
            <person name="Zhao X.W."/>
            <person name="Wei L."/>
        </authorList>
    </citation>
    <scope>NUCLEOTIDE SEQUENCE [LARGE SCALE GENOMIC DNA]</scope>
    <source>
        <tissue evidence="3">Nenye</tissue>
    </source>
</reference>
<dbReference type="InterPro" id="IPR053772">
    <property type="entry name" value="At1g61320/At1g61330-like"/>
</dbReference>
<dbReference type="Pfam" id="PF00646">
    <property type="entry name" value="F-box"/>
    <property type="match status" value="1"/>
</dbReference>
<comment type="caution">
    <text evidence="3">The sequence shown here is derived from an EMBL/GenBank/DDBJ whole genome shotgun (WGS) entry which is preliminary data.</text>
</comment>
<dbReference type="SUPFAM" id="SSF81383">
    <property type="entry name" value="F-box domain"/>
    <property type="match status" value="1"/>
</dbReference>
<dbReference type="InterPro" id="IPR055411">
    <property type="entry name" value="LRR_FXL15/At3g58940/PEG3-like"/>
</dbReference>
<dbReference type="AlphaFoldDB" id="A0ABD2YJM5"/>
<evidence type="ECO:0000313" key="3">
    <source>
        <dbReference type="EMBL" id="KAL3507590.1"/>
    </source>
</evidence>
<dbReference type="Gene3D" id="3.80.10.10">
    <property type="entry name" value="Ribonuclease Inhibitor"/>
    <property type="match status" value="1"/>
</dbReference>
<evidence type="ECO:0000259" key="1">
    <source>
        <dbReference type="Pfam" id="PF00646"/>
    </source>
</evidence>
<accession>A0ABD2YJM5</accession>
<gene>
    <name evidence="3" type="ORF">ACH5RR_032972</name>
</gene>
<dbReference type="Proteomes" id="UP001630127">
    <property type="component" value="Unassembled WGS sequence"/>
</dbReference>
<proteinExistence type="predicted"/>
<dbReference type="PANTHER" id="PTHR34145:SF28">
    <property type="entry name" value="F-BOX DOMAIN-CONTAINING PROTEIN"/>
    <property type="match status" value="1"/>
</dbReference>
<organism evidence="3 4">
    <name type="scientific">Cinchona calisaya</name>
    <dbReference type="NCBI Taxonomy" id="153742"/>
    <lineage>
        <taxon>Eukaryota</taxon>
        <taxon>Viridiplantae</taxon>
        <taxon>Streptophyta</taxon>
        <taxon>Embryophyta</taxon>
        <taxon>Tracheophyta</taxon>
        <taxon>Spermatophyta</taxon>
        <taxon>Magnoliopsida</taxon>
        <taxon>eudicotyledons</taxon>
        <taxon>Gunneridae</taxon>
        <taxon>Pentapetalae</taxon>
        <taxon>asterids</taxon>
        <taxon>lamiids</taxon>
        <taxon>Gentianales</taxon>
        <taxon>Rubiaceae</taxon>
        <taxon>Cinchonoideae</taxon>
        <taxon>Cinchoneae</taxon>
        <taxon>Cinchona</taxon>
    </lineage>
</organism>
<dbReference type="Pfam" id="PF24758">
    <property type="entry name" value="LRR_At5g56370"/>
    <property type="match status" value="1"/>
</dbReference>
<dbReference type="InterPro" id="IPR032675">
    <property type="entry name" value="LRR_dom_sf"/>
</dbReference>
<evidence type="ECO:0008006" key="5">
    <source>
        <dbReference type="Google" id="ProtNLM"/>
    </source>
</evidence>
<dbReference type="InterPro" id="IPR001810">
    <property type="entry name" value="F-box_dom"/>
</dbReference>
<keyword evidence="4" id="KW-1185">Reference proteome</keyword>
<protein>
    <recommendedName>
        <fullName evidence="5">F-box domain-containing protein</fullName>
    </recommendedName>
</protein>
<name>A0ABD2YJM5_9GENT</name>
<dbReference type="PANTHER" id="PTHR34145">
    <property type="entry name" value="OS02G0105600 PROTEIN"/>
    <property type="match status" value="1"/>
</dbReference>
<dbReference type="InterPro" id="IPR036047">
    <property type="entry name" value="F-box-like_dom_sf"/>
</dbReference>
<feature type="domain" description="F-box" evidence="1">
    <location>
        <begin position="10"/>
        <end position="48"/>
    </location>
</feature>
<evidence type="ECO:0000313" key="4">
    <source>
        <dbReference type="Proteomes" id="UP001630127"/>
    </source>
</evidence>